<dbReference type="Gene3D" id="3.30.70.360">
    <property type="match status" value="1"/>
</dbReference>
<dbReference type="NCBIfam" id="TIGR01891">
    <property type="entry name" value="amidohydrolases"/>
    <property type="match status" value="1"/>
</dbReference>
<dbReference type="SUPFAM" id="SSF53187">
    <property type="entry name" value="Zn-dependent exopeptidases"/>
    <property type="match status" value="1"/>
</dbReference>
<name>A0AAV2IGS1_LYMST</name>
<dbReference type="Proteomes" id="UP001497497">
    <property type="component" value="Unassembled WGS sequence"/>
</dbReference>
<dbReference type="InterPro" id="IPR017144">
    <property type="entry name" value="Xaa-Arg_dipeptidase"/>
</dbReference>
<dbReference type="PIRSF" id="PIRSF037226">
    <property type="entry name" value="Amidohydrolase_ACY1L2_prd"/>
    <property type="match status" value="1"/>
</dbReference>
<dbReference type="Pfam" id="PF07687">
    <property type="entry name" value="M20_dimer"/>
    <property type="match status" value="1"/>
</dbReference>
<dbReference type="SUPFAM" id="SSF55031">
    <property type="entry name" value="Bacterial exopeptidase dimerisation domain"/>
    <property type="match status" value="1"/>
</dbReference>
<dbReference type="InterPro" id="IPR002933">
    <property type="entry name" value="Peptidase_M20"/>
</dbReference>
<organism evidence="3 4">
    <name type="scientific">Lymnaea stagnalis</name>
    <name type="common">Great pond snail</name>
    <name type="synonym">Helix stagnalis</name>
    <dbReference type="NCBI Taxonomy" id="6523"/>
    <lineage>
        <taxon>Eukaryota</taxon>
        <taxon>Metazoa</taxon>
        <taxon>Spiralia</taxon>
        <taxon>Lophotrochozoa</taxon>
        <taxon>Mollusca</taxon>
        <taxon>Gastropoda</taxon>
        <taxon>Heterobranchia</taxon>
        <taxon>Euthyneura</taxon>
        <taxon>Panpulmonata</taxon>
        <taxon>Hygrophila</taxon>
        <taxon>Lymnaeoidea</taxon>
        <taxon>Lymnaeidae</taxon>
        <taxon>Lymnaea</taxon>
    </lineage>
</organism>
<sequence>MDQVLATACCSAIDDEADSLHKLSQVIWANPELLFKEKVAHDALTDFLEERGFAVERRYKNLDTAFRATWECAHDGNNTKVPNVVIICEYDALPEIGHGCGHNLIAQAGAAAGIGVKAALEKFEKPMGKVTILGTPAEEGGCGKQVLIDAGAFDDVDVAMMCHPSNFSRNHMDILAARLGKVTYHGKPAHASAFPWEGVNALDAAVQAYNGISALRQQIKPTSRLHAIISKGGAKPNIIPDLAELELMARASLVKDLHGLIDKVNGCLNGAATATGCTVDISWEPYVYSDLQSNQAMLQVYDKHLPRFEPSPGPRGDNGVAGSTDMGNVSYVVPSIHPMYRIGEASNHTREFTAVAGEGKAQEPTQNQGKALALTALEIMSDLSLLENIQLEFKHMTQLLK</sequence>
<dbReference type="PANTHER" id="PTHR30575:SF0">
    <property type="entry name" value="XAA-ARG DIPEPTIDASE"/>
    <property type="match status" value="1"/>
</dbReference>
<dbReference type="CDD" id="cd03887">
    <property type="entry name" value="M20_Acy1L2"/>
    <property type="match status" value="1"/>
</dbReference>
<dbReference type="InterPro" id="IPR011650">
    <property type="entry name" value="Peptidase_M20_dimer"/>
</dbReference>
<dbReference type="InterPro" id="IPR017439">
    <property type="entry name" value="Amidohydrolase"/>
</dbReference>
<accession>A0AAV2IGS1</accession>
<evidence type="ECO:0000259" key="2">
    <source>
        <dbReference type="Pfam" id="PF07687"/>
    </source>
</evidence>
<protein>
    <recommendedName>
        <fullName evidence="1">Peptidase M20 domain-containing protein 2</fullName>
    </recommendedName>
</protein>
<evidence type="ECO:0000313" key="4">
    <source>
        <dbReference type="Proteomes" id="UP001497497"/>
    </source>
</evidence>
<evidence type="ECO:0000256" key="1">
    <source>
        <dbReference type="PIRNR" id="PIRNR037226"/>
    </source>
</evidence>
<feature type="domain" description="Peptidase M20 dimerisation" evidence="2">
    <location>
        <begin position="180"/>
        <end position="270"/>
    </location>
</feature>
<dbReference type="InterPro" id="IPR052030">
    <property type="entry name" value="Peptidase_M20/M20A_hydrolases"/>
</dbReference>
<dbReference type="PANTHER" id="PTHR30575">
    <property type="entry name" value="PEPTIDASE M20"/>
    <property type="match status" value="1"/>
</dbReference>
<keyword evidence="4" id="KW-1185">Reference proteome</keyword>
<dbReference type="Pfam" id="PF01546">
    <property type="entry name" value="Peptidase_M20"/>
    <property type="match status" value="1"/>
</dbReference>
<dbReference type="Gene3D" id="3.40.630.10">
    <property type="entry name" value="Zn peptidases"/>
    <property type="match status" value="1"/>
</dbReference>
<dbReference type="EMBL" id="CAXITT010000653">
    <property type="protein sequence ID" value="CAL1544856.1"/>
    <property type="molecule type" value="Genomic_DNA"/>
</dbReference>
<dbReference type="AlphaFoldDB" id="A0AAV2IGS1"/>
<dbReference type="InterPro" id="IPR036264">
    <property type="entry name" value="Bact_exopeptidase_dim_dom"/>
</dbReference>
<dbReference type="GO" id="GO:0016805">
    <property type="term" value="F:dipeptidase activity"/>
    <property type="evidence" value="ECO:0007669"/>
    <property type="project" value="InterPro"/>
</dbReference>
<reference evidence="3 4" key="1">
    <citation type="submission" date="2024-04" db="EMBL/GenBank/DDBJ databases">
        <authorList>
            <consortium name="Genoscope - CEA"/>
            <person name="William W."/>
        </authorList>
    </citation>
    <scope>NUCLEOTIDE SEQUENCE [LARGE SCALE GENOMIC DNA]</scope>
</reference>
<comment type="caution">
    <text evidence="3">The sequence shown here is derived from an EMBL/GenBank/DDBJ whole genome shotgun (WGS) entry which is preliminary data.</text>
</comment>
<proteinExistence type="inferred from homology"/>
<evidence type="ECO:0000313" key="3">
    <source>
        <dbReference type="EMBL" id="CAL1544856.1"/>
    </source>
</evidence>
<dbReference type="FunFam" id="3.30.70.360:FF:000004">
    <property type="entry name" value="Peptidase M20 domain-containing protein 2"/>
    <property type="match status" value="1"/>
</dbReference>
<gene>
    <name evidence="3" type="ORF">GSLYS_00018339001</name>
</gene>
<comment type="similarity">
    <text evidence="1">Belongs to the peptidase M20A family.</text>
</comment>